<reference evidence="2 3" key="1">
    <citation type="journal article" date="2016" name="Nat. Commun.">
        <title>Thousands of microbial genomes shed light on interconnected biogeochemical processes in an aquifer system.</title>
        <authorList>
            <person name="Anantharaman K."/>
            <person name="Brown C.T."/>
            <person name="Hug L.A."/>
            <person name="Sharon I."/>
            <person name="Castelle C.J."/>
            <person name="Probst A.J."/>
            <person name="Thomas B.C."/>
            <person name="Singh A."/>
            <person name="Wilkins M.J."/>
            <person name="Karaoz U."/>
            <person name="Brodie E.L."/>
            <person name="Williams K.H."/>
            <person name="Hubbard S.S."/>
            <person name="Banfield J.F."/>
        </authorList>
    </citation>
    <scope>NUCLEOTIDE SEQUENCE [LARGE SCALE GENOMIC DNA]</scope>
</reference>
<proteinExistence type="predicted"/>
<evidence type="ECO:0000256" key="1">
    <source>
        <dbReference type="SAM" id="SignalP"/>
    </source>
</evidence>
<evidence type="ECO:0000313" key="3">
    <source>
        <dbReference type="Proteomes" id="UP000178735"/>
    </source>
</evidence>
<gene>
    <name evidence="2" type="ORF">A2008_04730</name>
</gene>
<evidence type="ECO:0000313" key="2">
    <source>
        <dbReference type="EMBL" id="OGM04341.1"/>
    </source>
</evidence>
<accession>A0A1F7WNB1</accession>
<protein>
    <recommendedName>
        <fullName evidence="4">SMP-30/Gluconolactonase/LRE-like region domain-containing protein</fullName>
    </recommendedName>
</protein>
<dbReference type="Gene3D" id="2.120.10.30">
    <property type="entry name" value="TolB, C-terminal domain"/>
    <property type="match status" value="1"/>
</dbReference>
<dbReference type="InterPro" id="IPR011042">
    <property type="entry name" value="6-blade_b-propeller_TolB-like"/>
</dbReference>
<evidence type="ECO:0008006" key="4">
    <source>
        <dbReference type="Google" id="ProtNLM"/>
    </source>
</evidence>
<organism evidence="2 3">
    <name type="scientific">Candidatus Wallbacteria bacterium GWC2_49_35</name>
    <dbReference type="NCBI Taxonomy" id="1817813"/>
    <lineage>
        <taxon>Bacteria</taxon>
        <taxon>Candidatus Walliibacteriota</taxon>
    </lineage>
</organism>
<feature type="signal peptide" evidence="1">
    <location>
        <begin position="1"/>
        <end position="34"/>
    </location>
</feature>
<keyword evidence="1" id="KW-0732">Signal</keyword>
<feature type="chain" id="PRO_5009533516" description="SMP-30/Gluconolactonase/LRE-like region domain-containing protein" evidence="1">
    <location>
        <begin position="35"/>
        <end position="369"/>
    </location>
</feature>
<dbReference type="EMBL" id="MGFH01000146">
    <property type="protein sequence ID" value="OGM04341.1"/>
    <property type="molecule type" value="Genomic_DNA"/>
</dbReference>
<dbReference type="SUPFAM" id="SSF63829">
    <property type="entry name" value="Calcium-dependent phosphotriesterase"/>
    <property type="match status" value="1"/>
</dbReference>
<sequence length="369" mass="40048">MRFKRNTFISMVPALFVLICLIAVSGLAASPASAQQHNQQRQANAPAAQPEWQAPGATMAALKFGPGADQVGCVDEKTALYDFISPTSVFYKNGALFILDAPNFRLNKYTAKAPGKPFTFDSAIKLYKKPASDPAETAAENAPAAPLFTDLAVLDNGTIFVASSREKLIYRYDASGALTGKISPRIKLDGITRIWADSEKKLLIEDPFAGKIFVINHAGELIYELDLNFQPVLLPSGETVRVEYPETPDSSREINVKIFKIPAKFESASIKAVFHMPVQNFIALGSDASGSSLYAYVVLGPFNDAPAEAWFVSIDLSSGAVTAKTPAPISPEMSCMRYVRMTGVEGSFIFARSNEDEYLVTKHSLVASR</sequence>
<name>A0A1F7WNB1_9BACT</name>
<dbReference type="Proteomes" id="UP000178735">
    <property type="component" value="Unassembled WGS sequence"/>
</dbReference>
<comment type="caution">
    <text evidence="2">The sequence shown here is derived from an EMBL/GenBank/DDBJ whole genome shotgun (WGS) entry which is preliminary data.</text>
</comment>
<dbReference type="AlphaFoldDB" id="A0A1F7WNB1"/>
<dbReference type="STRING" id="1817813.A2008_04730"/>